<evidence type="ECO:0000256" key="3">
    <source>
        <dbReference type="ARBA" id="ARBA00022692"/>
    </source>
</evidence>
<name>A0A4R2KZP7_9FIRM</name>
<feature type="domain" description="MotA/TolQ/ExbB proton channel" evidence="8">
    <location>
        <begin position="98"/>
        <end position="201"/>
    </location>
</feature>
<evidence type="ECO:0000256" key="2">
    <source>
        <dbReference type="ARBA" id="ARBA00022475"/>
    </source>
</evidence>
<evidence type="ECO:0000256" key="5">
    <source>
        <dbReference type="ARBA" id="ARBA00023136"/>
    </source>
</evidence>
<feature type="transmembrane region" description="Helical" evidence="7">
    <location>
        <begin position="166"/>
        <end position="185"/>
    </location>
</feature>
<evidence type="ECO:0000256" key="1">
    <source>
        <dbReference type="ARBA" id="ARBA00004651"/>
    </source>
</evidence>
<evidence type="ECO:0000259" key="8">
    <source>
        <dbReference type="Pfam" id="PF01618"/>
    </source>
</evidence>
<dbReference type="Proteomes" id="UP000294919">
    <property type="component" value="Unassembled WGS sequence"/>
</dbReference>
<dbReference type="AlphaFoldDB" id="A0A4R2KZP7"/>
<sequence length="227" mass="25349">MNIPCSEALTTILHAIAQSFLIPVIVGLLLMVIFIFLELGHFIGERQKRKENKKTELVEVFCQVQDDVWKKNNLCQVVEKSGLSKRQKEIIFDYIEKANIDKYSRKALAIDILDQEEVRIKNILNKTDLITKIGPVLGLMGTLIPLGPGLGQLGQGDVAGLSESMIIAFDTTVVGVAVGAFASVISKIRRGWYQKDLNRMEVLLELIDGGEEVVEEQEKKNVRRTGN</sequence>
<keyword evidence="4 7" id="KW-1133">Transmembrane helix</keyword>
<dbReference type="GO" id="GO:0005886">
    <property type="term" value="C:plasma membrane"/>
    <property type="evidence" value="ECO:0007669"/>
    <property type="project" value="UniProtKB-SubCell"/>
</dbReference>
<dbReference type="GO" id="GO:0017038">
    <property type="term" value="P:protein import"/>
    <property type="evidence" value="ECO:0007669"/>
    <property type="project" value="TreeGrafter"/>
</dbReference>
<comment type="similarity">
    <text evidence="6">Belongs to the exbB/tolQ family.</text>
</comment>
<keyword evidence="5 7" id="KW-0472">Membrane</keyword>
<feature type="transmembrane region" description="Helical" evidence="7">
    <location>
        <begin position="20"/>
        <end position="44"/>
    </location>
</feature>
<dbReference type="PANTHER" id="PTHR30625">
    <property type="entry name" value="PROTEIN TOLQ"/>
    <property type="match status" value="1"/>
</dbReference>
<feature type="transmembrane region" description="Helical" evidence="7">
    <location>
        <begin position="129"/>
        <end position="146"/>
    </location>
</feature>
<gene>
    <name evidence="9" type="ORF">EV214_10786</name>
</gene>
<keyword evidence="2" id="KW-1003">Cell membrane</keyword>
<proteinExistence type="inferred from homology"/>
<protein>
    <submittedName>
        <fullName evidence="9">Biopolymer transport protein ExbB/TolQ</fullName>
    </submittedName>
</protein>
<dbReference type="InterPro" id="IPR050790">
    <property type="entry name" value="ExbB/TolQ_transport"/>
</dbReference>
<evidence type="ECO:0000256" key="4">
    <source>
        <dbReference type="ARBA" id="ARBA00022989"/>
    </source>
</evidence>
<keyword evidence="10" id="KW-1185">Reference proteome</keyword>
<keyword evidence="3 7" id="KW-0812">Transmembrane</keyword>
<dbReference type="RefSeq" id="WP_132244239.1">
    <property type="nucleotide sequence ID" value="NZ_SLWV01000007.1"/>
</dbReference>
<evidence type="ECO:0000256" key="6">
    <source>
        <dbReference type="RuleBase" id="RU004057"/>
    </source>
</evidence>
<accession>A0A4R2KZP7</accession>
<keyword evidence="6" id="KW-0653">Protein transport</keyword>
<dbReference type="InterPro" id="IPR002898">
    <property type="entry name" value="MotA_ExbB_proton_chnl"/>
</dbReference>
<dbReference type="PANTHER" id="PTHR30625:SF3">
    <property type="entry name" value="TOL-PAL SYSTEM PROTEIN TOLQ"/>
    <property type="match status" value="1"/>
</dbReference>
<keyword evidence="6" id="KW-0813">Transport</keyword>
<dbReference type="OrthoDB" id="3178152at2"/>
<comment type="caution">
    <text evidence="9">The sequence shown here is derived from an EMBL/GenBank/DDBJ whole genome shotgun (WGS) entry which is preliminary data.</text>
</comment>
<comment type="subcellular location">
    <subcellularLocation>
        <location evidence="1">Cell membrane</location>
        <topology evidence="1">Multi-pass membrane protein</topology>
    </subcellularLocation>
    <subcellularLocation>
        <location evidence="6">Membrane</location>
        <topology evidence="6">Multi-pass membrane protein</topology>
    </subcellularLocation>
</comment>
<organism evidence="9 10">
    <name type="scientific">Marinisporobacter balticus</name>
    <dbReference type="NCBI Taxonomy" id="2018667"/>
    <lineage>
        <taxon>Bacteria</taxon>
        <taxon>Bacillati</taxon>
        <taxon>Bacillota</taxon>
        <taxon>Clostridia</taxon>
        <taxon>Peptostreptococcales</taxon>
        <taxon>Thermotaleaceae</taxon>
        <taxon>Marinisporobacter</taxon>
    </lineage>
</organism>
<evidence type="ECO:0000313" key="9">
    <source>
        <dbReference type="EMBL" id="TCO76929.1"/>
    </source>
</evidence>
<dbReference type="Pfam" id="PF01618">
    <property type="entry name" value="MotA_ExbB"/>
    <property type="match status" value="1"/>
</dbReference>
<evidence type="ECO:0000256" key="7">
    <source>
        <dbReference type="SAM" id="Phobius"/>
    </source>
</evidence>
<dbReference type="EMBL" id="SLWV01000007">
    <property type="protein sequence ID" value="TCO76929.1"/>
    <property type="molecule type" value="Genomic_DNA"/>
</dbReference>
<reference evidence="9 10" key="1">
    <citation type="submission" date="2019-03" db="EMBL/GenBank/DDBJ databases">
        <title>Genomic Encyclopedia of Type Strains, Phase IV (KMG-IV): sequencing the most valuable type-strain genomes for metagenomic binning, comparative biology and taxonomic classification.</title>
        <authorList>
            <person name="Goeker M."/>
        </authorList>
    </citation>
    <scope>NUCLEOTIDE SEQUENCE [LARGE SCALE GENOMIC DNA]</scope>
    <source>
        <strain evidence="9 10">DSM 102940</strain>
    </source>
</reference>
<evidence type="ECO:0000313" key="10">
    <source>
        <dbReference type="Proteomes" id="UP000294919"/>
    </source>
</evidence>